<dbReference type="EMBL" id="JACATC010000008">
    <property type="protein sequence ID" value="NWJ84393.1"/>
    <property type="molecule type" value="Genomic_DNA"/>
</dbReference>
<organism evidence="3 4">
    <name type="scientific">Marine Group I thaumarchaeote</name>
    <dbReference type="NCBI Taxonomy" id="2511932"/>
    <lineage>
        <taxon>Archaea</taxon>
        <taxon>Nitrososphaerota</taxon>
        <taxon>Marine Group I</taxon>
    </lineage>
</organism>
<keyword evidence="2" id="KW-1133">Transmembrane helix</keyword>
<name>A0A7K4N7K9_9ARCH</name>
<feature type="region of interest" description="Disordered" evidence="1">
    <location>
        <begin position="34"/>
        <end position="59"/>
    </location>
</feature>
<evidence type="ECO:0000313" key="4">
    <source>
        <dbReference type="Proteomes" id="UP000520052"/>
    </source>
</evidence>
<protein>
    <submittedName>
        <fullName evidence="3">Uncharacterized protein</fullName>
    </submittedName>
</protein>
<evidence type="ECO:0000256" key="2">
    <source>
        <dbReference type="SAM" id="Phobius"/>
    </source>
</evidence>
<dbReference type="AlphaFoldDB" id="A0A7K4N7K9"/>
<reference evidence="3 4" key="1">
    <citation type="journal article" date="2019" name="Environ. Microbiol.">
        <title>Genomics insights into ecotype formation of ammonia-oxidizing archaea in the deep ocean.</title>
        <authorList>
            <person name="Wang Y."/>
            <person name="Huang J.M."/>
            <person name="Cui G.J."/>
            <person name="Nunoura T."/>
            <person name="Takaki Y."/>
            <person name="Li W.L."/>
            <person name="Li J."/>
            <person name="Gao Z.M."/>
            <person name="Takai K."/>
            <person name="Zhang A.Q."/>
            <person name="Stepanauskas R."/>
        </authorList>
    </citation>
    <scope>NUCLEOTIDE SEQUENCE [LARGE SCALE GENOMIC DNA]</scope>
    <source>
        <strain evidence="3 4">T3L1</strain>
    </source>
</reference>
<feature type="compositionally biased region" description="Basic and acidic residues" evidence="1">
    <location>
        <begin position="49"/>
        <end position="59"/>
    </location>
</feature>
<keyword evidence="2" id="KW-0472">Membrane</keyword>
<proteinExistence type="predicted"/>
<feature type="transmembrane region" description="Helical" evidence="2">
    <location>
        <begin position="6"/>
        <end position="26"/>
    </location>
</feature>
<keyword evidence="2" id="KW-0812">Transmembrane</keyword>
<sequence length="59" mass="6320">MAEAGIAAYGAAIGMGLLLVVVAFSLRQRRPHGPEMEALLDEQTATPEPAKEEPKTEEK</sequence>
<comment type="caution">
    <text evidence="3">The sequence shown here is derived from an EMBL/GenBank/DDBJ whole genome shotgun (WGS) entry which is preliminary data.</text>
</comment>
<gene>
    <name evidence="3" type="ORF">HX854_06685</name>
</gene>
<evidence type="ECO:0000256" key="1">
    <source>
        <dbReference type="SAM" id="MobiDB-lite"/>
    </source>
</evidence>
<evidence type="ECO:0000313" key="3">
    <source>
        <dbReference type="EMBL" id="NWJ84393.1"/>
    </source>
</evidence>
<dbReference type="Proteomes" id="UP000520052">
    <property type="component" value="Unassembled WGS sequence"/>
</dbReference>
<accession>A0A7K4N7K9</accession>